<dbReference type="EMBL" id="CAJNIZ010017180">
    <property type="protein sequence ID" value="CAE7394779.1"/>
    <property type="molecule type" value="Genomic_DNA"/>
</dbReference>
<reference evidence="1" key="1">
    <citation type="submission" date="2021-02" db="EMBL/GenBank/DDBJ databases">
        <authorList>
            <person name="Dougan E. K."/>
            <person name="Rhodes N."/>
            <person name="Thang M."/>
            <person name="Chan C."/>
        </authorList>
    </citation>
    <scope>NUCLEOTIDE SEQUENCE</scope>
</reference>
<proteinExistence type="predicted"/>
<dbReference type="Proteomes" id="UP000649617">
    <property type="component" value="Unassembled WGS sequence"/>
</dbReference>
<evidence type="ECO:0000313" key="2">
    <source>
        <dbReference type="Proteomes" id="UP000649617"/>
    </source>
</evidence>
<keyword evidence="2" id="KW-1185">Reference proteome</keyword>
<evidence type="ECO:0000313" key="1">
    <source>
        <dbReference type="EMBL" id="CAE7394779.1"/>
    </source>
</evidence>
<sequence>MAGSRVNGRSLLAWTYYCGRANRRHGTMHNGTGGLHACKTAVAEFEKACDPGNVIGMLVDVDKRVVAFDLDGRVQGACEIPGEKPLYVITQMDTPWDHVELRKPSLEEAPPANLEALTGALLDASKGEALHW</sequence>
<dbReference type="AlphaFoldDB" id="A0A812QMP3"/>
<name>A0A812QMP3_SYMPI</name>
<comment type="caution">
    <text evidence="1">The sequence shown here is derived from an EMBL/GenBank/DDBJ whole genome shotgun (WGS) entry which is preliminary data.</text>
</comment>
<gene>
    <name evidence="1" type="primary">UVR8</name>
    <name evidence="1" type="ORF">SPIL2461_LOCUS9707</name>
</gene>
<protein>
    <submittedName>
        <fullName evidence="1">UVR8 protein</fullName>
    </submittedName>
</protein>
<accession>A0A812QMP3</accession>
<organism evidence="1 2">
    <name type="scientific">Symbiodinium pilosum</name>
    <name type="common">Dinoflagellate</name>
    <dbReference type="NCBI Taxonomy" id="2952"/>
    <lineage>
        <taxon>Eukaryota</taxon>
        <taxon>Sar</taxon>
        <taxon>Alveolata</taxon>
        <taxon>Dinophyceae</taxon>
        <taxon>Suessiales</taxon>
        <taxon>Symbiodiniaceae</taxon>
        <taxon>Symbiodinium</taxon>
    </lineage>
</organism>